<proteinExistence type="predicted"/>
<dbReference type="RefSeq" id="WP_163774034.1">
    <property type="nucleotide sequence ID" value="NZ_JAAGXA010000017.1"/>
</dbReference>
<dbReference type="EMBL" id="JAAGXA010000017">
    <property type="protein sequence ID" value="NEN80248.1"/>
    <property type="molecule type" value="Genomic_DNA"/>
</dbReference>
<evidence type="ECO:0000313" key="1">
    <source>
        <dbReference type="EMBL" id="NEN80248.1"/>
    </source>
</evidence>
<dbReference type="Proteomes" id="UP000468687">
    <property type="component" value="Unassembled WGS sequence"/>
</dbReference>
<accession>A0A6P0HNN3</accession>
<sequence>MADAGLTVAATALRDIVVVPPVPALLPEHASLVDPVAELRAAATAAVADLRAGGGPIGVLGSPGSARVADHLLDGVPHAPYDAERPPADREGLLVLGNGSAMRTEKAPGHLDERAEAFDAALGQALAAADGAALADVDAALGSALWAEVEPLRALGRLLDGAGAAWRVDVTYDDAPYGVQYWVVRLTRA</sequence>
<reference evidence="1 2" key="1">
    <citation type="journal article" date="2014" name="Int. J. Syst. Evol. Microbiol.">
        <title>Nocardioides zeae sp. nov., isolated from the stem of Zea mays.</title>
        <authorList>
            <person name="Glaeser S.P."/>
            <person name="McInroy J.A."/>
            <person name="Busse H.J."/>
            <person name="Kampfer P."/>
        </authorList>
    </citation>
    <scope>NUCLEOTIDE SEQUENCE [LARGE SCALE GENOMIC DNA]</scope>
    <source>
        <strain evidence="1 2">JCM 30728</strain>
    </source>
</reference>
<protein>
    <submittedName>
        <fullName evidence="1">Uncharacterized protein</fullName>
    </submittedName>
</protein>
<evidence type="ECO:0000313" key="2">
    <source>
        <dbReference type="Proteomes" id="UP000468687"/>
    </source>
</evidence>
<name>A0A6P0HNN3_9ACTN</name>
<dbReference type="AlphaFoldDB" id="A0A6P0HNN3"/>
<gene>
    <name evidence="1" type="ORF">G3T38_18480</name>
</gene>
<comment type="caution">
    <text evidence="1">The sequence shown here is derived from an EMBL/GenBank/DDBJ whole genome shotgun (WGS) entry which is preliminary data.</text>
</comment>
<keyword evidence="2" id="KW-1185">Reference proteome</keyword>
<organism evidence="1 2">
    <name type="scientific">Nocardioides zeae</name>
    <dbReference type="NCBI Taxonomy" id="1457234"/>
    <lineage>
        <taxon>Bacteria</taxon>
        <taxon>Bacillati</taxon>
        <taxon>Actinomycetota</taxon>
        <taxon>Actinomycetes</taxon>
        <taxon>Propionibacteriales</taxon>
        <taxon>Nocardioidaceae</taxon>
        <taxon>Nocardioides</taxon>
    </lineage>
</organism>
<dbReference type="Gene3D" id="3.40.830.10">
    <property type="entry name" value="LigB-like"/>
    <property type="match status" value="1"/>
</dbReference>